<keyword evidence="2" id="KW-1133">Transmembrane helix</keyword>
<feature type="transmembrane region" description="Helical" evidence="2">
    <location>
        <begin position="42"/>
        <end position="62"/>
    </location>
</feature>
<evidence type="ECO:0000256" key="2">
    <source>
        <dbReference type="SAM" id="Phobius"/>
    </source>
</evidence>
<gene>
    <name evidence="3" type="ORF">UFOPK3376_01610</name>
</gene>
<feature type="compositionally biased region" description="Polar residues" evidence="1">
    <location>
        <begin position="69"/>
        <end position="78"/>
    </location>
</feature>
<name>A0A6J7EQW7_9ZZZZ</name>
<reference evidence="3" key="1">
    <citation type="submission" date="2020-05" db="EMBL/GenBank/DDBJ databases">
        <authorList>
            <person name="Chiriac C."/>
            <person name="Salcher M."/>
            <person name="Ghai R."/>
            <person name="Kavagutti S V."/>
        </authorList>
    </citation>
    <scope>NUCLEOTIDE SEQUENCE</scope>
</reference>
<feature type="compositionally biased region" description="Polar residues" evidence="1">
    <location>
        <begin position="111"/>
        <end position="120"/>
    </location>
</feature>
<proteinExistence type="predicted"/>
<accession>A0A6J7EQW7</accession>
<keyword evidence="2" id="KW-0472">Membrane</keyword>
<feature type="region of interest" description="Disordered" evidence="1">
    <location>
        <begin position="69"/>
        <end position="156"/>
    </location>
</feature>
<dbReference type="EMBL" id="CAFBLP010000038">
    <property type="protein sequence ID" value="CAB4881843.1"/>
    <property type="molecule type" value="Genomic_DNA"/>
</dbReference>
<feature type="compositionally biased region" description="Low complexity" evidence="1">
    <location>
        <begin position="126"/>
        <end position="149"/>
    </location>
</feature>
<keyword evidence="2" id="KW-0812">Transmembrane</keyword>
<protein>
    <submittedName>
        <fullName evidence="3">Unannotated protein</fullName>
    </submittedName>
</protein>
<organism evidence="3">
    <name type="scientific">freshwater metagenome</name>
    <dbReference type="NCBI Taxonomy" id="449393"/>
    <lineage>
        <taxon>unclassified sequences</taxon>
        <taxon>metagenomes</taxon>
        <taxon>ecological metagenomes</taxon>
    </lineage>
</organism>
<sequence>MSEFDDSDLRGQLQRLAGHGPDDDAAYARLQRRVHVARRRRSTAMLGGLGVIVALGIATIAFNNRSDSQISPANSSAEITEVSAPAQQSTVATTAPTGPDTSAVKNPGTAAPSTVDTPGTTPAVLPATTPSPNQSPSTTTSASTGPLPAGETRSGVSLGGTITVRLQNGALTLVGTTANPGHTSQIEKNEATRVRVRFDASNGFSRIEVTIGPDGHMIVDVTENYSGG</sequence>
<dbReference type="AlphaFoldDB" id="A0A6J7EQW7"/>
<evidence type="ECO:0000313" key="3">
    <source>
        <dbReference type="EMBL" id="CAB4881843.1"/>
    </source>
</evidence>
<evidence type="ECO:0000256" key="1">
    <source>
        <dbReference type="SAM" id="MobiDB-lite"/>
    </source>
</evidence>
<feature type="compositionally biased region" description="Polar residues" evidence="1">
    <location>
        <begin position="85"/>
        <end position="104"/>
    </location>
</feature>